<dbReference type="Proteomes" id="UP000499080">
    <property type="component" value="Unassembled WGS sequence"/>
</dbReference>
<keyword evidence="3" id="KW-1185">Reference proteome</keyword>
<sequence>MVRLKFDVRFPAKLAKITPTIKHSPKVRHLGWLRDLEKSAKLGSQREKNGGKEPCKKVYDKIKKRMLLRNLFPIIGNLFLVKVVFCQEMKSTNIKDTTTSVDSHSSHIQKRSGGNFYYDYQESPAYYDYPGRPDDYQAYGSNPLPAVGVAGSAGLALKALKAKSVLKLLKIPLGIGLVGAALAAGLAPPAVIGSINLPFQVRWSWKCNEKSSSYVTVSHNAIKSVQIVMDEENER</sequence>
<dbReference type="AlphaFoldDB" id="A0A4Y2ME15"/>
<evidence type="ECO:0000256" key="1">
    <source>
        <dbReference type="SAM" id="Phobius"/>
    </source>
</evidence>
<organism evidence="2 3">
    <name type="scientific">Araneus ventricosus</name>
    <name type="common">Orbweaver spider</name>
    <name type="synonym">Epeira ventricosa</name>
    <dbReference type="NCBI Taxonomy" id="182803"/>
    <lineage>
        <taxon>Eukaryota</taxon>
        <taxon>Metazoa</taxon>
        <taxon>Ecdysozoa</taxon>
        <taxon>Arthropoda</taxon>
        <taxon>Chelicerata</taxon>
        <taxon>Arachnida</taxon>
        <taxon>Araneae</taxon>
        <taxon>Araneomorphae</taxon>
        <taxon>Entelegynae</taxon>
        <taxon>Araneoidea</taxon>
        <taxon>Araneidae</taxon>
        <taxon>Araneus</taxon>
    </lineage>
</organism>
<reference evidence="2 3" key="1">
    <citation type="journal article" date="2019" name="Sci. Rep.">
        <title>Orb-weaving spider Araneus ventricosus genome elucidates the spidroin gene catalogue.</title>
        <authorList>
            <person name="Kono N."/>
            <person name="Nakamura H."/>
            <person name="Ohtoshi R."/>
            <person name="Moran D.A.P."/>
            <person name="Shinohara A."/>
            <person name="Yoshida Y."/>
            <person name="Fujiwara M."/>
            <person name="Mori M."/>
            <person name="Tomita M."/>
            <person name="Arakawa K."/>
        </authorList>
    </citation>
    <scope>NUCLEOTIDE SEQUENCE [LARGE SCALE GENOMIC DNA]</scope>
</reference>
<gene>
    <name evidence="2" type="ORF">AVEN_274052_1</name>
</gene>
<comment type="caution">
    <text evidence="2">The sequence shown here is derived from an EMBL/GenBank/DDBJ whole genome shotgun (WGS) entry which is preliminary data.</text>
</comment>
<keyword evidence="1" id="KW-0812">Transmembrane</keyword>
<accession>A0A4Y2ME15</accession>
<feature type="transmembrane region" description="Helical" evidence="1">
    <location>
        <begin position="66"/>
        <end position="85"/>
    </location>
</feature>
<keyword evidence="1" id="KW-1133">Transmembrane helix</keyword>
<name>A0A4Y2ME15_ARAVE</name>
<proteinExistence type="predicted"/>
<evidence type="ECO:0000313" key="2">
    <source>
        <dbReference type="EMBL" id="GBN25361.1"/>
    </source>
</evidence>
<evidence type="ECO:0000313" key="3">
    <source>
        <dbReference type="Proteomes" id="UP000499080"/>
    </source>
</evidence>
<keyword evidence="1" id="KW-0472">Membrane</keyword>
<protein>
    <submittedName>
        <fullName evidence="2">Uncharacterized protein</fullName>
    </submittedName>
</protein>
<dbReference type="EMBL" id="BGPR01007233">
    <property type="protein sequence ID" value="GBN25361.1"/>
    <property type="molecule type" value="Genomic_DNA"/>
</dbReference>